<dbReference type="PROSITE" id="PS51186">
    <property type="entry name" value="GNAT"/>
    <property type="match status" value="1"/>
</dbReference>
<dbReference type="Pfam" id="PF00583">
    <property type="entry name" value="Acetyltransf_1"/>
    <property type="match status" value="1"/>
</dbReference>
<dbReference type="CDD" id="cd04301">
    <property type="entry name" value="NAT_SF"/>
    <property type="match status" value="1"/>
</dbReference>
<feature type="domain" description="N-acetyltransferase" evidence="1">
    <location>
        <begin position="3"/>
        <end position="166"/>
    </location>
</feature>
<dbReference type="AlphaFoldDB" id="A0A5C8EHB4"/>
<dbReference type="InterPro" id="IPR050276">
    <property type="entry name" value="MshD_Acetyltransferase"/>
</dbReference>
<dbReference type="PANTHER" id="PTHR43617:SF30">
    <property type="entry name" value="HISTONE ACETYLTRANSFERASE"/>
    <property type="match status" value="1"/>
</dbReference>
<protein>
    <submittedName>
        <fullName evidence="2">GNAT family N-acetyltransferase</fullName>
    </submittedName>
</protein>
<dbReference type="InterPro" id="IPR000182">
    <property type="entry name" value="GNAT_dom"/>
</dbReference>
<dbReference type="Gene3D" id="3.40.630.30">
    <property type="match status" value="1"/>
</dbReference>
<accession>A0A5C8EHB4</accession>
<dbReference type="Proteomes" id="UP000323176">
    <property type="component" value="Unassembled WGS sequence"/>
</dbReference>
<evidence type="ECO:0000313" key="3">
    <source>
        <dbReference type="Proteomes" id="UP000323176"/>
    </source>
</evidence>
<evidence type="ECO:0000313" key="2">
    <source>
        <dbReference type="EMBL" id="TXJ37427.1"/>
    </source>
</evidence>
<reference evidence="2 3" key="1">
    <citation type="journal article" date="1992" name="Lakartidningen">
        <title>[Penicillin V and not amoxicillin is the first choice preparation in acute otitis].</title>
        <authorList>
            <person name="Kamme C."/>
            <person name="Lundgren K."/>
            <person name="Prellner K."/>
        </authorList>
    </citation>
    <scope>NUCLEOTIDE SEQUENCE [LARGE SCALE GENOMIC DNA]</scope>
    <source>
        <strain evidence="2 3">PC5538III-hc</strain>
    </source>
</reference>
<dbReference type="EMBL" id="SAXY01000063">
    <property type="protein sequence ID" value="TXJ37427.1"/>
    <property type="molecule type" value="Genomic_DNA"/>
</dbReference>
<name>A0A5C8EHB4_BRAPL</name>
<comment type="caution">
    <text evidence="2">The sequence shown here is derived from an EMBL/GenBank/DDBJ whole genome shotgun (WGS) entry which is preliminary data.</text>
</comment>
<dbReference type="GO" id="GO:0016747">
    <property type="term" value="F:acyltransferase activity, transferring groups other than amino-acyl groups"/>
    <property type="evidence" value="ECO:0007669"/>
    <property type="project" value="InterPro"/>
</dbReference>
<dbReference type="InterPro" id="IPR016181">
    <property type="entry name" value="Acyl_CoA_acyltransferase"/>
</dbReference>
<dbReference type="SUPFAM" id="SSF55729">
    <property type="entry name" value="Acyl-CoA N-acyltransferases (Nat)"/>
    <property type="match status" value="1"/>
</dbReference>
<keyword evidence="2" id="KW-0808">Transferase</keyword>
<proteinExistence type="predicted"/>
<evidence type="ECO:0000259" key="1">
    <source>
        <dbReference type="PROSITE" id="PS51186"/>
    </source>
</evidence>
<organism evidence="2 3">
    <name type="scientific">Brachyspira pilosicoli</name>
    <name type="common">Serpulina pilosicoli</name>
    <dbReference type="NCBI Taxonomy" id="52584"/>
    <lineage>
        <taxon>Bacteria</taxon>
        <taxon>Pseudomonadati</taxon>
        <taxon>Spirochaetota</taxon>
        <taxon>Spirochaetia</taxon>
        <taxon>Brachyspirales</taxon>
        <taxon>Brachyspiraceae</taxon>
        <taxon>Brachyspira</taxon>
    </lineage>
</organism>
<dbReference type="PANTHER" id="PTHR43617">
    <property type="entry name" value="L-AMINO ACID N-ACETYLTRANSFERASE"/>
    <property type="match status" value="1"/>
</dbReference>
<gene>
    <name evidence="2" type="ORF">EPJ72_10525</name>
</gene>
<sequence>MDLVIRKANIDDVFYISKLHAICWKQSYKDIVSEDFLKKIYLDDWCEEFSEGIKTKTREVHIALLDNNIIGAISCGNNRYDIENYGEIMSLYIHPVYQGSGIGSELLNHCMSYMKDNGYKNLCLYVFDKNEEAKRFYLKNGFKDSGKKKTLKIDDNNNIEEVLYIYDNIQKTSSILFSN</sequence>
<dbReference type="OrthoDB" id="5292888at2"/>